<dbReference type="InParanoid" id="A0A1V8TQ60"/>
<dbReference type="Proteomes" id="UP000192596">
    <property type="component" value="Unassembled WGS sequence"/>
</dbReference>
<keyword evidence="3" id="KW-1185">Reference proteome</keyword>
<protein>
    <submittedName>
        <fullName evidence="2">Uncharacterized protein</fullName>
    </submittedName>
</protein>
<dbReference type="EMBL" id="NAJO01000003">
    <property type="protein sequence ID" value="OQO13485.1"/>
    <property type="molecule type" value="Genomic_DNA"/>
</dbReference>
<feature type="region of interest" description="Disordered" evidence="1">
    <location>
        <begin position="1"/>
        <end position="23"/>
    </location>
</feature>
<proteinExistence type="predicted"/>
<feature type="compositionally biased region" description="Polar residues" evidence="1">
    <location>
        <begin position="183"/>
        <end position="193"/>
    </location>
</feature>
<gene>
    <name evidence="2" type="ORF">B0A48_01713</name>
</gene>
<name>A0A1V8TQ60_9PEZI</name>
<feature type="region of interest" description="Disordered" evidence="1">
    <location>
        <begin position="172"/>
        <end position="193"/>
    </location>
</feature>
<sequence>MATTQDASAQSAPLDPKTSERRYWRDPITSVQREIWRPGDPDGVLEADYFERPPPLAPVPERWRVYQTTPAKPFKHRVSEPPKNVLLDDRALYEVLTSNIPKLVAARKWSHDLSGPAKLRVRRVHRGRSALPNEDGEIPSIDFGGRVGKYVFCGEKDHEEVRYRELSPECVAEPSAPVRDSTPKNTNKGHNQFTPVDQLMVDDDEEYTVDLGHQITHNVKG</sequence>
<evidence type="ECO:0000313" key="2">
    <source>
        <dbReference type="EMBL" id="OQO13485.1"/>
    </source>
</evidence>
<reference evidence="3" key="1">
    <citation type="submission" date="2017-03" db="EMBL/GenBank/DDBJ databases">
        <title>Genomes of endolithic fungi from Antarctica.</title>
        <authorList>
            <person name="Coleine C."/>
            <person name="Masonjones S."/>
            <person name="Stajich J.E."/>
        </authorList>
    </citation>
    <scope>NUCLEOTIDE SEQUENCE [LARGE SCALE GENOMIC DNA]</scope>
    <source>
        <strain evidence="3">CCFEE 5527</strain>
    </source>
</reference>
<evidence type="ECO:0000256" key="1">
    <source>
        <dbReference type="SAM" id="MobiDB-lite"/>
    </source>
</evidence>
<evidence type="ECO:0000313" key="3">
    <source>
        <dbReference type="Proteomes" id="UP000192596"/>
    </source>
</evidence>
<accession>A0A1V8TQ60</accession>
<dbReference type="AlphaFoldDB" id="A0A1V8TQ60"/>
<feature type="compositionally biased region" description="Polar residues" evidence="1">
    <location>
        <begin position="1"/>
        <end position="11"/>
    </location>
</feature>
<dbReference type="OrthoDB" id="3650389at2759"/>
<comment type="caution">
    <text evidence="2">The sequence shown here is derived from an EMBL/GenBank/DDBJ whole genome shotgun (WGS) entry which is preliminary data.</text>
</comment>
<organism evidence="2 3">
    <name type="scientific">Cryoendolithus antarcticus</name>
    <dbReference type="NCBI Taxonomy" id="1507870"/>
    <lineage>
        <taxon>Eukaryota</taxon>
        <taxon>Fungi</taxon>
        <taxon>Dikarya</taxon>
        <taxon>Ascomycota</taxon>
        <taxon>Pezizomycotina</taxon>
        <taxon>Dothideomycetes</taxon>
        <taxon>Dothideomycetidae</taxon>
        <taxon>Cladosporiales</taxon>
        <taxon>Cladosporiaceae</taxon>
        <taxon>Cryoendolithus</taxon>
    </lineage>
</organism>